<reference evidence="4" key="1">
    <citation type="submission" date="2011-02" db="EMBL/GenBank/DDBJ databases">
        <title>The complete genome of Planctomyces brasiliensis DSM 5305.</title>
        <authorList>
            <person name="Lucas S."/>
            <person name="Copeland A."/>
            <person name="Lapidus A."/>
            <person name="Bruce D."/>
            <person name="Goodwin L."/>
            <person name="Pitluck S."/>
            <person name="Kyrpides N."/>
            <person name="Mavromatis K."/>
            <person name="Pagani I."/>
            <person name="Ivanova N."/>
            <person name="Ovchinnikova G."/>
            <person name="Lu M."/>
            <person name="Detter J.C."/>
            <person name="Han C."/>
            <person name="Land M."/>
            <person name="Hauser L."/>
            <person name="Markowitz V."/>
            <person name="Cheng J.-F."/>
            <person name="Hugenholtz P."/>
            <person name="Woyke T."/>
            <person name="Wu D."/>
            <person name="Tindall B."/>
            <person name="Pomrenke H.G."/>
            <person name="Brambilla E."/>
            <person name="Klenk H.-P."/>
            <person name="Eisen J.A."/>
        </authorList>
    </citation>
    <scope>NUCLEOTIDE SEQUENCE [LARGE SCALE GENOMIC DNA]</scope>
    <source>
        <strain evidence="4">ATCC 49424 / DSM 5305 / JCM 21570 / NBRC 103401 / IFAM 1448</strain>
    </source>
</reference>
<dbReference type="InterPro" id="IPR011453">
    <property type="entry name" value="DUF1559"/>
</dbReference>
<dbReference type="NCBIfam" id="TIGR02532">
    <property type="entry name" value="IV_pilin_GFxxxE"/>
    <property type="match status" value="1"/>
</dbReference>
<dbReference type="EMBL" id="CP002546">
    <property type="protein sequence ID" value="ADY58537.1"/>
    <property type="molecule type" value="Genomic_DNA"/>
</dbReference>
<evidence type="ECO:0000259" key="2">
    <source>
        <dbReference type="Pfam" id="PF07596"/>
    </source>
</evidence>
<dbReference type="HOGENOM" id="CLU_041661_0_0_0"/>
<dbReference type="InterPro" id="IPR045584">
    <property type="entry name" value="Pilin-like"/>
</dbReference>
<dbReference type="InterPro" id="IPR012902">
    <property type="entry name" value="N_methyl_site"/>
</dbReference>
<dbReference type="RefSeq" id="WP_013627275.1">
    <property type="nucleotide sequence ID" value="NC_015174.1"/>
</dbReference>
<keyword evidence="4" id="KW-1185">Reference proteome</keyword>
<dbReference type="Pfam" id="PF07963">
    <property type="entry name" value="N_methyl"/>
    <property type="match status" value="1"/>
</dbReference>
<sequence length="341" mass="36753">MSRSSRRGFTLIELLVVIAIIAILVALLLPAVQQAREAARRSSCKNNLKQIGLALHNYHDTYSAFPPGNVIRSHHSTAWVHLLPQLEMGNVYDQLDFDPNIAFWFGHPNAGVNRPALNGTKVPAYSCPSSPLPDMKSQGCGSCTGYSSTQLFAGTYILIRGANDHPSTDNNASRGPVSQGGIFWHNSDAKMRDITDGTSNTMVVGEQSDYVFSGGGSTRQDVRPQGSSGFWMGSNSDTNDVSGNDSYSPGSSNPSNHHRCFNLTTIHDQVPIGYRGWLTPTGSGTPGTRREDCNTPLVSAHKGGVQVLLADGSVRFLSDNINMQTARNLANKDDGNVLGEF</sequence>
<gene>
    <name evidence="3" type="ordered locus">Plabr_0915</name>
</gene>
<dbReference type="Pfam" id="PF07596">
    <property type="entry name" value="SBP_bac_10"/>
    <property type="match status" value="1"/>
</dbReference>
<dbReference type="AlphaFoldDB" id="F0SIE8"/>
<dbReference type="Proteomes" id="UP000006860">
    <property type="component" value="Chromosome"/>
</dbReference>
<name>F0SIE8_RUBBR</name>
<accession>F0SIE8</accession>
<proteinExistence type="predicted"/>
<evidence type="ECO:0000313" key="3">
    <source>
        <dbReference type="EMBL" id="ADY58537.1"/>
    </source>
</evidence>
<dbReference type="Gene3D" id="3.30.700.10">
    <property type="entry name" value="Glycoprotein, Type 4 Pilin"/>
    <property type="match status" value="1"/>
</dbReference>
<dbReference type="STRING" id="756272.Plabr_0915"/>
<dbReference type="SUPFAM" id="SSF54523">
    <property type="entry name" value="Pili subunits"/>
    <property type="match status" value="1"/>
</dbReference>
<dbReference type="eggNOG" id="COG2165">
    <property type="taxonomic scope" value="Bacteria"/>
</dbReference>
<evidence type="ECO:0000256" key="1">
    <source>
        <dbReference type="SAM" id="MobiDB-lite"/>
    </source>
</evidence>
<dbReference type="OrthoDB" id="280382at2"/>
<feature type="compositionally biased region" description="Polar residues" evidence="1">
    <location>
        <begin position="225"/>
        <end position="255"/>
    </location>
</feature>
<feature type="region of interest" description="Disordered" evidence="1">
    <location>
        <begin position="213"/>
        <end position="255"/>
    </location>
</feature>
<organism evidence="3 4">
    <name type="scientific">Rubinisphaera brasiliensis (strain ATCC 49424 / DSM 5305 / JCM 21570 / IAM 15109 / NBRC 103401 / IFAM 1448)</name>
    <name type="common">Planctomyces brasiliensis</name>
    <dbReference type="NCBI Taxonomy" id="756272"/>
    <lineage>
        <taxon>Bacteria</taxon>
        <taxon>Pseudomonadati</taxon>
        <taxon>Planctomycetota</taxon>
        <taxon>Planctomycetia</taxon>
        <taxon>Planctomycetales</taxon>
        <taxon>Planctomycetaceae</taxon>
        <taxon>Rubinisphaera</taxon>
    </lineage>
</organism>
<feature type="domain" description="DUF1559" evidence="2">
    <location>
        <begin position="33"/>
        <end position="323"/>
    </location>
</feature>
<dbReference type="PANTHER" id="PTHR30093:SF2">
    <property type="entry name" value="TYPE II SECRETION SYSTEM PROTEIN H"/>
    <property type="match status" value="1"/>
</dbReference>
<dbReference type="PROSITE" id="PS00409">
    <property type="entry name" value="PROKAR_NTER_METHYL"/>
    <property type="match status" value="1"/>
</dbReference>
<dbReference type="KEGG" id="pbs:Plabr_0915"/>
<dbReference type="InterPro" id="IPR027558">
    <property type="entry name" value="Pre_pil_HX9DG_C"/>
</dbReference>
<dbReference type="NCBIfam" id="TIGR04294">
    <property type="entry name" value="pre_pil_HX9DG"/>
    <property type="match status" value="1"/>
</dbReference>
<dbReference type="PANTHER" id="PTHR30093">
    <property type="entry name" value="GENERAL SECRETION PATHWAY PROTEIN G"/>
    <property type="match status" value="1"/>
</dbReference>
<protein>
    <recommendedName>
        <fullName evidence="2">DUF1559 domain-containing protein</fullName>
    </recommendedName>
</protein>
<evidence type="ECO:0000313" key="4">
    <source>
        <dbReference type="Proteomes" id="UP000006860"/>
    </source>
</evidence>